<evidence type="ECO:0000256" key="5">
    <source>
        <dbReference type="ARBA" id="ARBA00020555"/>
    </source>
</evidence>
<comment type="pathway">
    <text evidence="2">Carbohydrate metabolism; pentose and glucuronate interconversion.</text>
</comment>
<dbReference type="PANTHER" id="PTHR30068">
    <property type="entry name" value="URONATE ISOMERASE"/>
    <property type="match status" value="1"/>
</dbReference>
<evidence type="ECO:0000256" key="6">
    <source>
        <dbReference type="ARBA" id="ARBA00023235"/>
    </source>
</evidence>
<dbReference type="GO" id="GO:0042840">
    <property type="term" value="P:D-glucuronate catabolic process"/>
    <property type="evidence" value="ECO:0007669"/>
    <property type="project" value="TreeGrafter"/>
</dbReference>
<dbReference type="OrthoDB" id="9766564at2"/>
<keyword evidence="6 7" id="KW-0413">Isomerase</keyword>
<comment type="similarity">
    <text evidence="3">Belongs to the metallo-dependent hydrolases superfamily. Uronate isomerase family.</text>
</comment>
<gene>
    <name evidence="7" type="ORF">ADN00_09230</name>
</gene>
<dbReference type="Gene3D" id="1.10.2020.10">
    <property type="entry name" value="uronate isomerase, domain 2, chain A"/>
    <property type="match status" value="1"/>
</dbReference>
<dbReference type="GO" id="GO:0019698">
    <property type="term" value="P:D-galacturonate catabolic process"/>
    <property type="evidence" value="ECO:0007669"/>
    <property type="project" value="TreeGrafter"/>
</dbReference>
<sequence length="467" mass="52809">MMNPNRLFSPEPQLTKLARELYDSVAALPLVCPHGHIDPRLFSDPRATFGSPVDLFIIPDHYVIRMLYSQGIALESLGVPRVDGGSTETDHRSIWRLFCENFCLFRGTPTGIWIQHALSEEFGIQEKPTLANADQLYNAISQKLATPEYTPRALFNRFHIEVLCTTDAATDTLEAHQALQALGWGGRIRPTFRPDAVINLDTPDWRQQIEQLSEVSGVNVIDYSSFLQALEQRRAFFKKMGAVAADHAALTPFTRELPRTDAEAIFQRALKGQFNPEDAVRFTAHMLIEMARMSIEDGLVMQLHPGSLRNHNALIHKRFGADRGSDIPMQTEYTRSLLPLLHKYGNDPRLTLVLFTLDESTYSRELAPLAGHYPAVKLGPPWWFHDSLNGMARYFDQVMETAGLYNTVGFNDDTRAFCSIPARHDVWRRSSANWVAGLVARHIIDLEDARQMMADLAVNLAKRAYHL</sequence>
<evidence type="ECO:0000256" key="2">
    <source>
        <dbReference type="ARBA" id="ARBA00004892"/>
    </source>
</evidence>
<dbReference type="GO" id="GO:0008880">
    <property type="term" value="F:glucuronate isomerase activity"/>
    <property type="evidence" value="ECO:0007669"/>
    <property type="project" value="UniProtKB-EC"/>
</dbReference>
<dbReference type="RefSeq" id="WP_075062704.1">
    <property type="nucleotide sequence ID" value="NZ_LGCL01000023.1"/>
</dbReference>
<dbReference type="EC" id="5.3.1.12" evidence="4"/>
<name>A0A0P6XV17_9CHLR</name>
<dbReference type="SUPFAM" id="SSF51556">
    <property type="entry name" value="Metallo-dependent hydrolases"/>
    <property type="match status" value="1"/>
</dbReference>
<dbReference type="NCBIfam" id="NF002794">
    <property type="entry name" value="PRK02925.1"/>
    <property type="match status" value="1"/>
</dbReference>
<dbReference type="PANTHER" id="PTHR30068:SF4">
    <property type="entry name" value="URONATE ISOMERASE"/>
    <property type="match status" value="1"/>
</dbReference>
<comment type="catalytic activity">
    <reaction evidence="1">
        <text>D-glucuronate = D-fructuronate</text>
        <dbReference type="Rhea" id="RHEA:13049"/>
        <dbReference type="ChEBI" id="CHEBI:58720"/>
        <dbReference type="ChEBI" id="CHEBI:59863"/>
        <dbReference type="EC" id="5.3.1.12"/>
    </reaction>
</comment>
<comment type="caution">
    <text evidence="7">The sequence shown here is derived from an EMBL/GenBank/DDBJ whole genome shotgun (WGS) entry which is preliminary data.</text>
</comment>
<protein>
    <recommendedName>
        <fullName evidence="5">Uronate isomerase</fullName>
        <ecNumber evidence="4">5.3.1.12</ecNumber>
    </recommendedName>
</protein>
<dbReference type="Proteomes" id="UP000050417">
    <property type="component" value="Unassembled WGS sequence"/>
</dbReference>
<evidence type="ECO:0000313" key="7">
    <source>
        <dbReference type="EMBL" id="KPL77304.1"/>
    </source>
</evidence>
<evidence type="ECO:0000313" key="8">
    <source>
        <dbReference type="Proteomes" id="UP000050417"/>
    </source>
</evidence>
<keyword evidence="8" id="KW-1185">Reference proteome</keyword>
<organism evidence="7 8">
    <name type="scientific">Ornatilinea apprima</name>
    <dbReference type="NCBI Taxonomy" id="1134406"/>
    <lineage>
        <taxon>Bacteria</taxon>
        <taxon>Bacillati</taxon>
        <taxon>Chloroflexota</taxon>
        <taxon>Anaerolineae</taxon>
        <taxon>Anaerolineales</taxon>
        <taxon>Anaerolineaceae</taxon>
        <taxon>Ornatilinea</taxon>
    </lineage>
</organism>
<proteinExistence type="inferred from homology"/>
<dbReference type="InterPro" id="IPR032466">
    <property type="entry name" value="Metal_Hydrolase"/>
</dbReference>
<dbReference type="Gene3D" id="3.20.20.140">
    <property type="entry name" value="Metal-dependent hydrolases"/>
    <property type="match status" value="1"/>
</dbReference>
<dbReference type="UniPathway" id="UPA00246"/>
<dbReference type="AlphaFoldDB" id="A0A0P6XV17"/>
<accession>A0A0P6XV17</accession>
<evidence type="ECO:0000256" key="3">
    <source>
        <dbReference type="ARBA" id="ARBA00008397"/>
    </source>
</evidence>
<dbReference type="STRING" id="1134406.ADN00_09230"/>
<reference evidence="7 8" key="1">
    <citation type="submission" date="2015-07" db="EMBL/GenBank/DDBJ databases">
        <title>Genome sequence of Ornatilinea apprima DSM 23815.</title>
        <authorList>
            <person name="Hemp J."/>
            <person name="Ward L.M."/>
            <person name="Pace L.A."/>
            <person name="Fischer W.W."/>
        </authorList>
    </citation>
    <scope>NUCLEOTIDE SEQUENCE [LARGE SCALE GENOMIC DNA]</scope>
    <source>
        <strain evidence="7 8">P3M-1</strain>
    </source>
</reference>
<dbReference type="PATRIC" id="fig|1134406.4.peg.4080"/>
<dbReference type="EMBL" id="LGCL01000023">
    <property type="protein sequence ID" value="KPL77304.1"/>
    <property type="molecule type" value="Genomic_DNA"/>
</dbReference>
<evidence type="ECO:0000256" key="1">
    <source>
        <dbReference type="ARBA" id="ARBA00001165"/>
    </source>
</evidence>
<dbReference type="Pfam" id="PF02614">
    <property type="entry name" value="UxaC"/>
    <property type="match status" value="1"/>
</dbReference>
<evidence type="ECO:0000256" key="4">
    <source>
        <dbReference type="ARBA" id="ARBA00012546"/>
    </source>
</evidence>
<dbReference type="InterPro" id="IPR003766">
    <property type="entry name" value="Uronate_isomerase"/>
</dbReference>